<evidence type="ECO:0000256" key="2">
    <source>
        <dbReference type="ARBA" id="ARBA00022917"/>
    </source>
</evidence>
<dbReference type="CDD" id="cd04335">
    <property type="entry name" value="PrdX_deacylase"/>
    <property type="match status" value="1"/>
</dbReference>
<dbReference type="Pfam" id="PF04073">
    <property type="entry name" value="tRNA_edit"/>
    <property type="match status" value="1"/>
</dbReference>
<evidence type="ECO:0000256" key="1">
    <source>
        <dbReference type="ARBA" id="ARBA00010201"/>
    </source>
</evidence>
<dbReference type="RefSeq" id="WP_003610950.1">
    <property type="nucleotide sequence ID" value="NZ_ALXH01000112.1"/>
</dbReference>
<gene>
    <name evidence="5" type="ORF">HAU20_05455</name>
    <name evidence="4" type="ORF">HAU43_08210</name>
</gene>
<evidence type="ECO:0000259" key="3">
    <source>
        <dbReference type="Pfam" id="PF04073"/>
    </source>
</evidence>
<dbReference type="InterPro" id="IPR007214">
    <property type="entry name" value="YbaK/aa-tRNA-synth-assoc-dom"/>
</dbReference>
<evidence type="ECO:0000313" key="5">
    <source>
        <dbReference type="EMBL" id="MBJ7638837.1"/>
    </source>
</evidence>
<protein>
    <submittedName>
        <fullName evidence="5">Prolyl-tRNA synthetase associated domain-containing protein</fullName>
    </submittedName>
</protein>
<proteinExistence type="inferred from homology"/>
<dbReference type="GO" id="GO:0002161">
    <property type="term" value="F:aminoacyl-tRNA deacylase activity"/>
    <property type="evidence" value="ECO:0007669"/>
    <property type="project" value="InterPro"/>
</dbReference>
<dbReference type="FunFam" id="3.90.960.10:FF:000005">
    <property type="entry name" value="Putative prolyl-tRNA synthetase"/>
    <property type="match status" value="1"/>
</dbReference>
<evidence type="ECO:0000313" key="4">
    <source>
        <dbReference type="EMBL" id="MBJ7633067.1"/>
    </source>
</evidence>
<accession>A0A4Z0RIU3</accession>
<dbReference type="EMBL" id="JAAOCX010000010">
    <property type="protein sequence ID" value="MBJ7633067.1"/>
    <property type="molecule type" value="Genomic_DNA"/>
</dbReference>
<reference evidence="5" key="1">
    <citation type="submission" date="2020-02" db="EMBL/GenBank/DDBJ databases">
        <authorList>
            <person name="Fontana A."/>
            <person name="Patrone V."/>
            <person name="Morelli L."/>
        </authorList>
    </citation>
    <scope>NUCLEOTIDE SEQUENCE</scope>
    <source>
        <strain evidence="4">CCUG 30943</strain>
        <strain evidence="5">CCUG 43002</strain>
    </source>
</reference>
<dbReference type="PANTHER" id="PTHR31423">
    <property type="entry name" value="YBAK DOMAIN-CONTAINING PROTEIN"/>
    <property type="match status" value="1"/>
</dbReference>
<dbReference type="Proteomes" id="UP000728106">
    <property type="component" value="Unassembled WGS sequence"/>
</dbReference>
<organism evidence="5 6">
    <name type="scientific">Weissella confusa</name>
    <name type="common">Lactobacillus confusus</name>
    <dbReference type="NCBI Taxonomy" id="1583"/>
    <lineage>
        <taxon>Bacteria</taxon>
        <taxon>Bacillati</taxon>
        <taxon>Bacillota</taxon>
        <taxon>Bacilli</taxon>
        <taxon>Lactobacillales</taxon>
        <taxon>Lactobacillaceae</taxon>
        <taxon>Weissella</taxon>
    </lineage>
</organism>
<dbReference type="InterPro" id="IPR036754">
    <property type="entry name" value="YbaK/aa-tRNA-synt-asso_dom_sf"/>
</dbReference>
<sequence length="162" mass="18204">MTPIEQVAQKLKSLGIGYTSVEHPPVFTTEEADKLIAGYAGTRTKTLLLNNSNKTEYYLVVMSDNVRLDLKKFQSTVQSTRLSMASPERLKIKLGVTPGSVSVFGLLNNVDHDVRVYFDEQIVSTEMLVFHPNDNTQTWFIKTGDVMKFVQEMGFEPNIVAL</sequence>
<feature type="domain" description="YbaK/aminoacyl-tRNA synthetase-associated" evidence="3">
    <location>
        <begin position="23"/>
        <end position="149"/>
    </location>
</feature>
<dbReference type="EMBL" id="JAAOCP010000005">
    <property type="protein sequence ID" value="MBJ7638837.1"/>
    <property type="molecule type" value="Genomic_DNA"/>
</dbReference>
<evidence type="ECO:0000313" key="6">
    <source>
        <dbReference type="Proteomes" id="UP000728106"/>
    </source>
</evidence>
<dbReference type="InterPro" id="IPR040285">
    <property type="entry name" value="ProX/PRXD1"/>
</dbReference>
<dbReference type="PANTHER" id="PTHR31423:SF3">
    <property type="entry name" value="PROLYL-TRNA SYNTHETASE ASSOCIATED DOMAIN-CONTAINING PROTEIN 1-RELATED"/>
    <property type="match status" value="1"/>
</dbReference>
<dbReference type="GO" id="GO:0006412">
    <property type="term" value="P:translation"/>
    <property type="evidence" value="ECO:0007669"/>
    <property type="project" value="UniProtKB-KW"/>
</dbReference>
<comment type="caution">
    <text evidence="5">The sequence shown here is derived from an EMBL/GenBank/DDBJ whole genome shotgun (WGS) entry which is preliminary data.</text>
</comment>
<keyword evidence="2" id="KW-0648">Protein biosynthesis</keyword>
<dbReference type="Proteomes" id="UP000808038">
    <property type="component" value="Unassembled WGS sequence"/>
</dbReference>
<name>A0A4Z0RIU3_WEICO</name>
<dbReference type="SUPFAM" id="SSF55826">
    <property type="entry name" value="YbaK/ProRS associated domain"/>
    <property type="match status" value="1"/>
</dbReference>
<reference evidence="5 6" key="2">
    <citation type="journal article" date="2021" name="Int. J. Food Microbiol.">
        <title>Safety demonstration of a microbial species for use in the food chain: Weissella confusa.</title>
        <authorList>
            <person name="Bourdichon F."/>
            <person name="Patrone V."/>
            <person name="Fontana A."/>
            <person name="Milani G."/>
            <person name="Morelli L."/>
        </authorList>
    </citation>
    <scope>NUCLEOTIDE SEQUENCE [LARGE SCALE GENOMIC DNA]</scope>
    <source>
        <strain evidence="4">CCUG 30943</strain>
        <strain evidence="5 6">CCUG 43002</strain>
    </source>
</reference>
<dbReference type="Gene3D" id="3.90.960.10">
    <property type="entry name" value="YbaK/aminoacyl-tRNA synthetase-associated domain"/>
    <property type="match status" value="1"/>
</dbReference>
<comment type="similarity">
    <text evidence="1">Belongs to the PRORSD1 family.</text>
</comment>
<dbReference type="AlphaFoldDB" id="A0A4Z0RIU3"/>
<keyword evidence="6" id="KW-1185">Reference proteome</keyword>